<dbReference type="Pfam" id="PF00805">
    <property type="entry name" value="Pentapeptide"/>
    <property type="match status" value="1"/>
</dbReference>
<evidence type="ECO:0000313" key="1">
    <source>
        <dbReference type="EMBL" id="SIT03650.1"/>
    </source>
</evidence>
<dbReference type="SUPFAM" id="SSF141571">
    <property type="entry name" value="Pentapeptide repeat-like"/>
    <property type="match status" value="1"/>
</dbReference>
<organism evidence="1 2">
    <name type="scientific">Zobellia uliginosa</name>
    <dbReference type="NCBI Taxonomy" id="143224"/>
    <lineage>
        <taxon>Bacteria</taxon>
        <taxon>Pseudomonadati</taxon>
        <taxon>Bacteroidota</taxon>
        <taxon>Flavobacteriia</taxon>
        <taxon>Flavobacteriales</taxon>
        <taxon>Flavobacteriaceae</taxon>
        <taxon>Zobellia</taxon>
    </lineage>
</organism>
<dbReference type="Gene3D" id="2.160.20.80">
    <property type="entry name" value="E3 ubiquitin-protein ligase SopA"/>
    <property type="match status" value="1"/>
</dbReference>
<accession>A0ABY1L1B1</accession>
<dbReference type="InterPro" id="IPR001646">
    <property type="entry name" value="5peptide_repeat"/>
</dbReference>
<proteinExistence type="predicted"/>
<sequence length="225" mass="26254">MNREIIEILEKLKQKPSSEKVDHILLLKKIYSKYSNGIKKLEPIAHFYLNGFDDLPALKEKHLWNESKFIEIRKDFVNAHNELIELIESTINDLKRIESDSFDYQLTKAEFLEQVKSGKTVFEEIDLENIDLRNENLSGITFKNCFISTDFRNCDLTNTKFLKSNIKTSDFRNSNLTNALMENVSFEATKFKGAETKGFIFNDNYCHSVEGIGQTEFNDWIIETE</sequence>
<protein>
    <submittedName>
        <fullName evidence="1">Pentapeptide repeat-containing protein</fullName>
    </submittedName>
</protein>
<comment type="caution">
    <text evidence="1">The sequence shown here is derived from an EMBL/GenBank/DDBJ whole genome shotgun (WGS) entry which is preliminary data.</text>
</comment>
<gene>
    <name evidence="1" type="ORF">SAMN05421766_107146</name>
</gene>
<dbReference type="Proteomes" id="UP000185728">
    <property type="component" value="Unassembled WGS sequence"/>
</dbReference>
<keyword evidence="2" id="KW-1185">Reference proteome</keyword>
<dbReference type="RefSeq" id="WP_076456805.1">
    <property type="nucleotide sequence ID" value="NZ_FTOB01000007.1"/>
</dbReference>
<dbReference type="EMBL" id="FTOB01000007">
    <property type="protein sequence ID" value="SIT03650.1"/>
    <property type="molecule type" value="Genomic_DNA"/>
</dbReference>
<evidence type="ECO:0000313" key="2">
    <source>
        <dbReference type="Proteomes" id="UP000185728"/>
    </source>
</evidence>
<name>A0ABY1L1B1_9FLAO</name>
<reference evidence="1 2" key="1">
    <citation type="submission" date="2017-01" db="EMBL/GenBank/DDBJ databases">
        <authorList>
            <person name="Varghese N."/>
            <person name="Submissions S."/>
        </authorList>
    </citation>
    <scope>NUCLEOTIDE SEQUENCE [LARGE SCALE GENOMIC DNA]</scope>
    <source>
        <strain evidence="1 2">DSM 2061</strain>
    </source>
</reference>